<organism evidence="1 2">
    <name type="scientific">Artomyces pyxidatus</name>
    <dbReference type="NCBI Taxonomy" id="48021"/>
    <lineage>
        <taxon>Eukaryota</taxon>
        <taxon>Fungi</taxon>
        <taxon>Dikarya</taxon>
        <taxon>Basidiomycota</taxon>
        <taxon>Agaricomycotina</taxon>
        <taxon>Agaricomycetes</taxon>
        <taxon>Russulales</taxon>
        <taxon>Auriscalpiaceae</taxon>
        <taxon>Artomyces</taxon>
    </lineage>
</organism>
<sequence length="197" mass="20428">MIGREGPSYSAVRTSRLDSRPRLTALPPDGVCGAPCPIVGGATLLSITLGSLRMPSLRPPPQRGLPVPPAAFAGRHMRRTPPGARGNLTSCGNSYQTPLANHRTLSSPEAVRIFRVVRADALEAKPFTLPTAPERTHHWAGLCGAGELSGVVSDKAGGCARACVAARLQPSPSVRSSLGIPLAAELCRSAPLGMSAN</sequence>
<evidence type="ECO:0000313" key="2">
    <source>
        <dbReference type="Proteomes" id="UP000814140"/>
    </source>
</evidence>
<comment type="caution">
    <text evidence="1">The sequence shown here is derived from an EMBL/GenBank/DDBJ whole genome shotgun (WGS) entry which is preliminary data.</text>
</comment>
<dbReference type="Proteomes" id="UP000814140">
    <property type="component" value="Unassembled WGS sequence"/>
</dbReference>
<protein>
    <submittedName>
        <fullName evidence="1">Uncharacterized protein</fullName>
    </submittedName>
</protein>
<evidence type="ECO:0000313" key="1">
    <source>
        <dbReference type="EMBL" id="KAI0057399.1"/>
    </source>
</evidence>
<reference evidence="1" key="2">
    <citation type="journal article" date="2022" name="New Phytol.">
        <title>Evolutionary transition to the ectomycorrhizal habit in the genomes of a hyperdiverse lineage of mushroom-forming fungi.</title>
        <authorList>
            <person name="Looney B."/>
            <person name="Miyauchi S."/>
            <person name="Morin E."/>
            <person name="Drula E."/>
            <person name="Courty P.E."/>
            <person name="Kohler A."/>
            <person name="Kuo A."/>
            <person name="LaButti K."/>
            <person name="Pangilinan J."/>
            <person name="Lipzen A."/>
            <person name="Riley R."/>
            <person name="Andreopoulos W."/>
            <person name="He G."/>
            <person name="Johnson J."/>
            <person name="Nolan M."/>
            <person name="Tritt A."/>
            <person name="Barry K.W."/>
            <person name="Grigoriev I.V."/>
            <person name="Nagy L.G."/>
            <person name="Hibbett D."/>
            <person name="Henrissat B."/>
            <person name="Matheny P.B."/>
            <person name="Labbe J."/>
            <person name="Martin F.M."/>
        </authorList>
    </citation>
    <scope>NUCLEOTIDE SEQUENCE</scope>
    <source>
        <strain evidence="1">HHB10654</strain>
    </source>
</reference>
<dbReference type="EMBL" id="MU277248">
    <property type="protein sequence ID" value="KAI0057399.1"/>
    <property type="molecule type" value="Genomic_DNA"/>
</dbReference>
<gene>
    <name evidence="1" type="ORF">BV25DRAFT_1438358</name>
</gene>
<accession>A0ACB8SLF1</accession>
<name>A0ACB8SLF1_9AGAM</name>
<reference evidence="1" key="1">
    <citation type="submission" date="2021-03" db="EMBL/GenBank/DDBJ databases">
        <authorList>
            <consortium name="DOE Joint Genome Institute"/>
            <person name="Ahrendt S."/>
            <person name="Looney B.P."/>
            <person name="Miyauchi S."/>
            <person name="Morin E."/>
            <person name="Drula E."/>
            <person name="Courty P.E."/>
            <person name="Chicoki N."/>
            <person name="Fauchery L."/>
            <person name="Kohler A."/>
            <person name="Kuo A."/>
            <person name="Labutti K."/>
            <person name="Pangilinan J."/>
            <person name="Lipzen A."/>
            <person name="Riley R."/>
            <person name="Andreopoulos W."/>
            <person name="He G."/>
            <person name="Johnson J."/>
            <person name="Barry K.W."/>
            <person name="Grigoriev I.V."/>
            <person name="Nagy L."/>
            <person name="Hibbett D."/>
            <person name="Henrissat B."/>
            <person name="Matheny P.B."/>
            <person name="Labbe J."/>
            <person name="Martin F."/>
        </authorList>
    </citation>
    <scope>NUCLEOTIDE SEQUENCE</scope>
    <source>
        <strain evidence="1">HHB10654</strain>
    </source>
</reference>
<keyword evidence="2" id="KW-1185">Reference proteome</keyword>
<proteinExistence type="predicted"/>